<feature type="region of interest" description="Disordered" evidence="5">
    <location>
        <begin position="1047"/>
        <end position="1088"/>
    </location>
</feature>
<evidence type="ECO:0000256" key="2">
    <source>
        <dbReference type="ARBA" id="ARBA00022737"/>
    </source>
</evidence>
<dbReference type="AlphaFoldDB" id="A0AAV2ILB5"/>
<organism evidence="9 10">
    <name type="scientific">Lymnaea stagnalis</name>
    <name type="common">Great pond snail</name>
    <name type="synonym">Helix stagnalis</name>
    <dbReference type="NCBI Taxonomy" id="6523"/>
    <lineage>
        <taxon>Eukaryota</taxon>
        <taxon>Metazoa</taxon>
        <taxon>Spiralia</taxon>
        <taxon>Lophotrochozoa</taxon>
        <taxon>Mollusca</taxon>
        <taxon>Gastropoda</taxon>
        <taxon>Heterobranchia</taxon>
        <taxon>Euthyneura</taxon>
        <taxon>Panpulmonata</taxon>
        <taxon>Hygrophila</taxon>
        <taxon>Lymnaeoidea</taxon>
        <taxon>Lymnaeidae</taxon>
        <taxon>Lymnaea</taxon>
    </lineage>
</organism>
<keyword evidence="1 4" id="KW-0245">EGF-like domain</keyword>
<dbReference type="InterPro" id="IPR009030">
    <property type="entry name" value="Growth_fac_rcpt_cys_sf"/>
</dbReference>
<dbReference type="PROSITE" id="PS01186">
    <property type="entry name" value="EGF_2"/>
    <property type="match status" value="1"/>
</dbReference>
<reference evidence="9 10" key="1">
    <citation type="submission" date="2024-04" db="EMBL/GenBank/DDBJ databases">
        <authorList>
            <consortium name="Genoscope - CEA"/>
            <person name="William W."/>
        </authorList>
    </citation>
    <scope>NUCLEOTIDE SEQUENCE [LARGE SCALE GENOMIC DNA]</scope>
</reference>
<sequence>MDTDKQRLFWTGYTHNGSGVIARLHLQRGKESYHEIMEGLNNPRAIHLVPDKKIIFWTEYGGKSGPACVQRAKISGRNPKMLMSHRLFWPNGLATHHQTLFVADGAGKVFSMDFEGENQQELSYLTGPALHIFGLYVMDTVLFYSDWYTNSVYMVNRVTGKIDTIVSHLSRPTSIAVYHPTNLTVLNQCSQEGKRCTQTCVPVPRSFHCTCAVGSKLASDGFTCITMVSPWEVTEESKCDNQCHDNAYCSQLVPLLEYQCVCKAGYEGDGLRCSECGEDFYKPLLGNDTCYPCPPGASTQASKTATQCFCEDPQLSLINGVCSDATTTVSTTIVSTSPPIEIVTDRIFAMTTPDEDDTTELTESSAEEMPGLPSLSGCPHGAIMKMKLPETSNKIFLPINWTARDGFGRDLQMISNFGISDNKIIIPWIANGNGGQHTIVFEAKDNWMQVTTCQFQVFIEDTSPPRFSNCPQSIEKKTSMNSEPISWIPPIAMDNAHDPIVSSTHEPKSEFQIGTTVITYTALDLSGNMANCTFNVTLIYEQPCNLPEMKNGVFICESGDSDICHIACNEGYISNPLGMFPRPFSCLVESDIQNLLKIMKKREPCLKQRRPTKAHQEFSLAFNGPCRPNSTSIKAILKEKVISKLEEKRLCYGAICTHSPIAIVCGPVFKRRRYAEEKFNMTWNVTIEYAPKSYETYTGFSPGQVKQIVTDMKFELKKLAAHLNFFHEEENFSPVPSSINAKDFQWLCQHGEMKILDGCVPCPPGSHLNESEDRCVLCAEGYYQNSSSTTQCLLCPQGATLELGALTEAECVVFPAINEMSKFLIITACSFALIFLCMVFFMYLQYHHQHKHPKEEKKIANNSRYLTANVYAHPPVPNEKCPDYIRTSTRDFMMGTHDYEDIDGQHKSTFETFSRRPPGCGDSLSSFKAHTDMTFLQTGSPNSSSLRTSDETLMPNSPRESAKSFNLYGDGGFQYTISPNGTMGSFKGSPPSSPYRSLRLTANGPIPRGPSESPTPNTPTLNSLLGDESPYTSRLIRDRLIDPDSPYRIISHDRRTGSESPYKMTRRPDSDSPHHMLSLDTSNHNESPYRMVGKESPYRSPALQRELAQSFNRAASDMGMRSPSYPQVIDAQSSLRSMPETSSIHRQMTLPRDEGSAFMPVGDFLYKRPPSPLSPPISSRKSNDSLQRSPSTPRASPGMSRKRIENPYRTPPMNQRRKGKNEFGIYEYEYD</sequence>
<dbReference type="Pfam" id="PF12947">
    <property type="entry name" value="EGF_3"/>
    <property type="match status" value="1"/>
</dbReference>
<dbReference type="InterPro" id="IPR011641">
    <property type="entry name" value="Tyr-kin_ephrin_A/B_rcpt-like"/>
</dbReference>
<dbReference type="InterPro" id="IPR024731">
    <property type="entry name" value="NELL2-like_EGF"/>
</dbReference>
<dbReference type="GO" id="GO:0005886">
    <property type="term" value="C:plasma membrane"/>
    <property type="evidence" value="ECO:0007669"/>
    <property type="project" value="TreeGrafter"/>
</dbReference>
<dbReference type="GO" id="GO:0060070">
    <property type="term" value="P:canonical Wnt signaling pathway"/>
    <property type="evidence" value="ECO:0007669"/>
    <property type="project" value="TreeGrafter"/>
</dbReference>
<dbReference type="InterPro" id="IPR003410">
    <property type="entry name" value="HYR_dom"/>
</dbReference>
<dbReference type="Proteomes" id="UP001497497">
    <property type="component" value="Unassembled WGS sequence"/>
</dbReference>
<evidence type="ECO:0000313" key="10">
    <source>
        <dbReference type="Proteomes" id="UP001497497"/>
    </source>
</evidence>
<feature type="region of interest" description="Disordered" evidence="5">
    <location>
        <begin position="980"/>
        <end position="1029"/>
    </location>
</feature>
<comment type="caution">
    <text evidence="9">The sequence shown here is derived from an EMBL/GenBank/DDBJ whole genome shotgun (WGS) entry which is preliminary data.</text>
</comment>
<feature type="compositionally biased region" description="Polar residues" evidence="5">
    <location>
        <begin position="1012"/>
        <end position="1023"/>
    </location>
</feature>
<evidence type="ECO:0008006" key="11">
    <source>
        <dbReference type="Google" id="ProtNLM"/>
    </source>
</evidence>
<dbReference type="Pfam" id="PF07699">
    <property type="entry name" value="Ephrin_rec_like"/>
    <property type="match status" value="1"/>
</dbReference>
<feature type="disulfide bond" evidence="4">
    <location>
        <begin position="243"/>
        <end position="260"/>
    </location>
</feature>
<feature type="compositionally biased region" description="Polar residues" evidence="5">
    <location>
        <begin position="1184"/>
        <end position="1194"/>
    </location>
</feature>
<accession>A0AAV2ILB5</accession>
<evidence type="ECO:0000313" key="9">
    <source>
        <dbReference type="EMBL" id="CAL1546462.1"/>
    </source>
</evidence>
<dbReference type="Gene3D" id="2.10.50.10">
    <property type="entry name" value="Tumor Necrosis Factor Receptor, subunit A, domain 2"/>
    <property type="match status" value="1"/>
</dbReference>
<dbReference type="PANTHER" id="PTHR46513">
    <property type="entry name" value="VITELLOGENIN RECEPTOR-LIKE PROTEIN-RELATED-RELATED"/>
    <property type="match status" value="1"/>
</dbReference>
<gene>
    <name evidence="9" type="ORF">GSLYS_00019839001</name>
</gene>
<dbReference type="GO" id="GO:0042813">
    <property type="term" value="F:Wnt receptor activity"/>
    <property type="evidence" value="ECO:0007669"/>
    <property type="project" value="TreeGrafter"/>
</dbReference>
<feature type="domain" description="HYR" evidence="8">
    <location>
        <begin position="460"/>
        <end position="540"/>
    </location>
</feature>
<evidence type="ECO:0000256" key="3">
    <source>
        <dbReference type="ARBA" id="ARBA00023157"/>
    </source>
</evidence>
<evidence type="ECO:0000259" key="8">
    <source>
        <dbReference type="PROSITE" id="PS50825"/>
    </source>
</evidence>
<dbReference type="PROSITE" id="PS50825">
    <property type="entry name" value="HYR"/>
    <property type="match status" value="1"/>
</dbReference>
<dbReference type="InterPro" id="IPR011042">
    <property type="entry name" value="6-blade_b-propeller_TolB-like"/>
</dbReference>
<name>A0AAV2ILB5_LYMST</name>
<feature type="transmembrane region" description="Helical" evidence="6">
    <location>
        <begin position="823"/>
        <end position="844"/>
    </location>
</feature>
<evidence type="ECO:0000256" key="5">
    <source>
        <dbReference type="SAM" id="MobiDB-lite"/>
    </source>
</evidence>
<dbReference type="Gene3D" id="2.10.25.10">
    <property type="entry name" value="Laminin"/>
    <property type="match status" value="1"/>
</dbReference>
<comment type="caution">
    <text evidence="4">Lacks conserved residue(s) required for the propagation of feature annotation.</text>
</comment>
<evidence type="ECO:0000256" key="6">
    <source>
        <dbReference type="SAM" id="Phobius"/>
    </source>
</evidence>
<dbReference type="EMBL" id="CAXITT010000812">
    <property type="protein sequence ID" value="CAL1546462.1"/>
    <property type="molecule type" value="Genomic_DNA"/>
</dbReference>
<feature type="region of interest" description="Disordered" evidence="5">
    <location>
        <begin position="1161"/>
        <end position="1231"/>
    </location>
</feature>
<keyword evidence="10" id="KW-1185">Reference proteome</keyword>
<feature type="region of interest" description="Disordered" evidence="5">
    <location>
        <begin position="936"/>
        <end position="961"/>
    </location>
</feature>
<dbReference type="SMART" id="SM01411">
    <property type="entry name" value="Ephrin_rec_like"/>
    <property type="match status" value="2"/>
</dbReference>
<protein>
    <recommendedName>
        <fullName evidence="11">HYR domain-containing protein</fullName>
    </recommendedName>
</protein>
<keyword evidence="6" id="KW-0472">Membrane</keyword>
<dbReference type="InterPro" id="IPR050778">
    <property type="entry name" value="Cueball_EGF_LRP_Nidogen"/>
</dbReference>
<keyword evidence="3 4" id="KW-1015">Disulfide bond</keyword>
<feature type="compositionally biased region" description="Polar residues" evidence="5">
    <location>
        <begin position="936"/>
        <end position="947"/>
    </location>
</feature>
<dbReference type="SMART" id="SM00181">
    <property type="entry name" value="EGF"/>
    <property type="match status" value="2"/>
</dbReference>
<dbReference type="PANTHER" id="PTHR46513:SF13">
    <property type="entry name" value="EGF-LIKE DOMAIN-CONTAINING PROTEIN"/>
    <property type="match status" value="1"/>
</dbReference>
<evidence type="ECO:0000256" key="1">
    <source>
        <dbReference type="ARBA" id="ARBA00022536"/>
    </source>
</evidence>
<dbReference type="Gene3D" id="2.120.10.30">
    <property type="entry name" value="TolB, C-terminal domain"/>
    <property type="match status" value="1"/>
</dbReference>
<dbReference type="PROSITE" id="PS50026">
    <property type="entry name" value="EGF_3"/>
    <property type="match status" value="1"/>
</dbReference>
<dbReference type="GO" id="GO:0017147">
    <property type="term" value="F:Wnt-protein binding"/>
    <property type="evidence" value="ECO:0007669"/>
    <property type="project" value="TreeGrafter"/>
</dbReference>
<dbReference type="SUPFAM" id="SSF63825">
    <property type="entry name" value="YWTD domain"/>
    <property type="match status" value="1"/>
</dbReference>
<dbReference type="InterPro" id="IPR000742">
    <property type="entry name" value="EGF"/>
</dbReference>
<dbReference type="SUPFAM" id="SSF57184">
    <property type="entry name" value="Growth factor receptor domain"/>
    <property type="match status" value="1"/>
</dbReference>
<evidence type="ECO:0000259" key="7">
    <source>
        <dbReference type="PROSITE" id="PS50026"/>
    </source>
</evidence>
<proteinExistence type="predicted"/>
<feature type="domain" description="EGF-like" evidence="7">
    <location>
        <begin position="235"/>
        <end position="274"/>
    </location>
</feature>
<keyword evidence="6" id="KW-0812">Transmembrane</keyword>
<dbReference type="Pfam" id="PF02494">
    <property type="entry name" value="HYR"/>
    <property type="match status" value="1"/>
</dbReference>
<keyword evidence="2" id="KW-0677">Repeat</keyword>
<evidence type="ECO:0000256" key="4">
    <source>
        <dbReference type="PROSITE-ProRule" id="PRU00076"/>
    </source>
</evidence>
<keyword evidence="6" id="KW-1133">Transmembrane helix</keyword>
<feature type="disulfide bond" evidence="4">
    <location>
        <begin position="239"/>
        <end position="249"/>
    </location>
</feature>